<proteinExistence type="predicted"/>
<keyword evidence="1" id="KW-0472">Membrane</keyword>
<organism evidence="2 3">
    <name type="scientific">Microbacterium sufflavum</name>
    <dbReference type="NCBI Taxonomy" id="2851649"/>
    <lineage>
        <taxon>Bacteria</taxon>
        <taxon>Bacillati</taxon>
        <taxon>Actinomycetota</taxon>
        <taxon>Actinomycetes</taxon>
        <taxon>Micrococcales</taxon>
        <taxon>Microbacteriaceae</taxon>
        <taxon>Microbacterium</taxon>
    </lineage>
</organism>
<gene>
    <name evidence="2" type="ORF">KV394_16005</name>
</gene>
<reference evidence="2 3" key="1">
    <citation type="submission" date="2021-06" db="EMBL/GenBank/DDBJ databases">
        <title>Genome-based taxonomic framework of Microbacterium strains isolated from marine environment, the description of four new species and reclassification of four preexisting species.</title>
        <authorList>
            <person name="Lee S.D."/>
            <person name="Kim S.-M."/>
            <person name="Byeon Y.-S."/>
            <person name="Yang H.L."/>
            <person name="Kim I.S."/>
        </authorList>
    </citation>
    <scope>NUCLEOTIDE SEQUENCE [LARGE SCALE GENOMIC DNA]</scope>
    <source>
        <strain evidence="2 3">SSW1-51</strain>
    </source>
</reference>
<feature type="transmembrane region" description="Helical" evidence="1">
    <location>
        <begin position="50"/>
        <end position="70"/>
    </location>
</feature>
<accession>A0ABY4IK99</accession>
<keyword evidence="1" id="KW-0812">Transmembrane</keyword>
<keyword evidence="1" id="KW-1133">Transmembrane helix</keyword>
<dbReference type="Proteomes" id="UP000831467">
    <property type="component" value="Chromosome"/>
</dbReference>
<feature type="transmembrane region" description="Helical" evidence="1">
    <location>
        <begin position="77"/>
        <end position="98"/>
    </location>
</feature>
<sequence>MSESPTPSQPPEIPGPRPRLSWPAVMGFGVLGLLWPLLRLIGLEAVVGGVTTVMVAFLATFVIWVLGAGFGHVPRPVLTLTLSGVLFALLLGATTVAIGDWPDHGIGLNLVAATIEIGRSAGFGALSGLVAESIQRARRRRRRNRPSRRTSS</sequence>
<dbReference type="EMBL" id="CP078076">
    <property type="protein sequence ID" value="UPL12522.1"/>
    <property type="molecule type" value="Genomic_DNA"/>
</dbReference>
<keyword evidence="3" id="KW-1185">Reference proteome</keyword>
<name>A0ABY4IK99_9MICO</name>
<protein>
    <submittedName>
        <fullName evidence="2">Uncharacterized protein</fullName>
    </submittedName>
</protein>
<dbReference type="RefSeq" id="WP_247981884.1">
    <property type="nucleotide sequence ID" value="NZ_CP078076.1"/>
</dbReference>
<evidence type="ECO:0000256" key="1">
    <source>
        <dbReference type="SAM" id="Phobius"/>
    </source>
</evidence>
<evidence type="ECO:0000313" key="3">
    <source>
        <dbReference type="Proteomes" id="UP000831467"/>
    </source>
</evidence>
<feature type="transmembrane region" description="Helical" evidence="1">
    <location>
        <begin position="20"/>
        <end position="38"/>
    </location>
</feature>
<evidence type="ECO:0000313" key="2">
    <source>
        <dbReference type="EMBL" id="UPL12522.1"/>
    </source>
</evidence>